<dbReference type="Proteomes" id="UP000078550">
    <property type="component" value="Unassembled WGS sequence"/>
</dbReference>
<sequence>MFCKEKVIANCKKKKNEIKEVTRKYLNLIDFKYNKLTSVINKKNNSDILTNYHFSDDEIKFYSDENCSNDIYVPESSYTNNDFKNLLGWVPRNLKIEEPISTDSIPCAFLFSNDDKSIKSNKIILYLHKFNEDLGTIIPTIHALHKKLSINIIAMEYSGYGASFDNHKQKLVSIVNDVLTILKFILTYLKIEYRNIYILCYEFLASCVIEAVNRLEYVQGKKATIGGIVFIKPQLLQINNKNVPLKKNDNIVLTDVEDTSPGVAERDIVDEFSHPSVDEDIVMDEDHVKREKHHNTRVKAEDGKIGKVGSAVRSSVSSSVGCGMNKWEDNSVAKNGLYLEGETGEFCNTHSSNEEYPLISNYHELYNGIVSCDMSLFYNDSSKYVVTEDNDIPYSLMKRILKDTFDINHVINSIKSISCSVLIFHPENYFYRNSSSYILLSNAKECCKKAAFSFDFMNEDFVTAFKWFFSEQFDYEKKEKLFKNLLYLYIHPTLEGNNINASNEMSVYSNHNTDDDSTYKLGRDCSRSLIGDSYNENFSNNVNLNSNKNDSALCLDDHHSDKSSDIYAKKCSTYCSRKNGINIPDEIFVCPDMIQEGSR</sequence>
<proteinExistence type="predicted"/>
<evidence type="ECO:0000313" key="1">
    <source>
        <dbReference type="EMBL" id="SBT38318.1"/>
    </source>
</evidence>
<dbReference type="EMBL" id="FLRE01000137">
    <property type="protein sequence ID" value="SBT38318.1"/>
    <property type="molecule type" value="Genomic_DNA"/>
</dbReference>
<name>A0A1A8Z3E1_PLAOA</name>
<protein>
    <recommendedName>
        <fullName evidence="3">Alpha/beta hydrolase</fullName>
    </recommendedName>
</protein>
<reference evidence="2" key="1">
    <citation type="submission" date="2016-05" db="EMBL/GenBank/DDBJ databases">
        <authorList>
            <person name="Naeem Raeece"/>
        </authorList>
    </citation>
    <scope>NUCLEOTIDE SEQUENCE [LARGE SCALE GENOMIC DNA]</scope>
</reference>
<dbReference type="InterPro" id="IPR029058">
    <property type="entry name" value="AB_hydrolase_fold"/>
</dbReference>
<dbReference type="SUPFAM" id="SSF53474">
    <property type="entry name" value="alpha/beta-Hydrolases"/>
    <property type="match status" value="1"/>
</dbReference>
<evidence type="ECO:0008006" key="3">
    <source>
        <dbReference type="Google" id="ProtNLM"/>
    </source>
</evidence>
<evidence type="ECO:0000313" key="2">
    <source>
        <dbReference type="Proteomes" id="UP000078550"/>
    </source>
</evidence>
<accession>A0A1A8Z3E1</accession>
<gene>
    <name evidence="1" type="ORF">POVWA2_035470</name>
</gene>
<dbReference type="AlphaFoldDB" id="A0A1A8Z3E1"/>
<organism evidence="1 2">
    <name type="scientific">Plasmodium ovale wallikeri</name>
    <dbReference type="NCBI Taxonomy" id="864142"/>
    <lineage>
        <taxon>Eukaryota</taxon>
        <taxon>Sar</taxon>
        <taxon>Alveolata</taxon>
        <taxon>Apicomplexa</taxon>
        <taxon>Aconoidasida</taxon>
        <taxon>Haemosporida</taxon>
        <taxon>Plasmodiidae</taxon>
        <taxon>Plasmodium</taxon>
        <taxon>Plasmodium (Plasmodium)</taxon>
    </lineage>
</organism>